<dbReference type="Pfam" id="PF00939">
    <property type="entry name" value="Na_sulph_symp"/>
    <property type="match status" value="1"/>
</dbReference>
<feature type="transmembrane region" description="Helical" evidence="6">
    <location>
        <begin position="42"/>
        <end position="75"/>
    </location>
</feature>
<proteinExistence type="inferred from homology"/>
<dbReference type="Proteomes" id="UP000198661">
    <property type="component" value="Unassembled WGS sequence"/>
</dbReference>
<keyword evidence="5 6" id="KW-0472">Membrane</keyword>
<dbReference type="NCBIfam" id="TIGR00785">
    <property type="entry name" value="dass"/>
    <property type="match status" value="1"/>
</dbReference>
<reference evidence="7 8" key="1">
    <citation type="submission" date="2016-10" db="EMBL/GenBank/DDBJ databases">
        <authorList>
            <person name="de Groot N.N."/>
        </authorList>
    </citation>
    <scope>NUCLEOTIDE SEQUENCE [LARGE SCALE GENOMIC DNA]</scope>
    <source>
        <strain evidence="7 8">DSM 44945</strain>
    </source>
</reference>
<keyword evidence="8" id="KW-1185">Reference proteome</keyword>
<evidence type="ECO:0000313" key="7">
    <source>
        <dbReference type="EMBL" id="SFG34105.1"/>
    </source>
</evidence>
<evidence type="ECO:0000256" key="2">
    <source>
        <dbReference type="ARBA" id="ARBA00007349"/>
    </source>
</evidence>
<evidence type="ECO:0000256" key="3">
    <source>
        <dbReference type="ARBA" id="ARBA00022692"/>
    </source>
</evidence>
<dbReference type="RefSeq" id="WP_092039954.1">
    <property type="nucleotide sequence ID" value="NZ_FOOK01000027.1"/>
</dbReference>
<dbReference type="InterPro" id="IPR001898">
    <property type="entry name" value="SLC13A/DASS"/>
</dbReference>
<dbReference type="EMBL" id="FOOK01000027">
    <property type="protein sequence ID" value="SFG34105.1"/>
    <property type="molecule type" value="Genomic_DNA"/>
</dbReference>
<evidence type="ECO:0000256" key="4">
    <source>
        <dbReference type="ARBA" id="ARBA00022989"/>
    </source>
</evidence>
<feature type="transmembrane region" description="Helical" evidence="6">
    <location>
        <begin position="309"/>
        <end position="329"/>
    </location>
</feature>
<evidence type="ECO:0000256" key="1">
    <source>
        <dbReference type="ARBA" id="ARBA00004141"/>
    </source>
</evidence>
<comment type="subcellular location">
    <subcellularLocation>
        <location evidence="1">Membrane</location>
        <topology evidence="1">Multi-pass membrane protein</topology>
    </subcellularLocation>
</comment>
<evidence type="ECO:0000256" key="5">
    <source>
        <dbReference type="ARBA" id="ARBA00023136"/>
    </source>
</evidence>
<feature type="transmembrane region" description="Helical" evidence="6">
    <location>
        <begin position="95"/>
        <end position="117"/>
    </location>
</feature>
<dbReference type="InterPro" id="IPR030676">
    <property type="entry name" value="CitT-rel"/>
</dbReference>
<keyword evidence="4 6" id="KW-1133">Transmembrane helix</keyword>
<feature type="transmembrane region" description="Helical" evidence="6">
    <location>
        <begin position="466"/>
        <end position="485"/>
    </location>
</feature>
<feature type="transmembrane region" description="Helical" evidence="6">
    <location>
        <begin position="399"/>
        <end position="417"/>
    </location>
</feature>
<name>A0A1I2R045_9BACL</name>
<dbReference type="AlphaFoldDB" id="A0A1I2R045"/>
<feature type="transmembrane region" description="Helical" evidence="6">
    <location>
        <begin position="232"/>
        <end position="255"/>
    </location>
</feature>
<evidence type="ECO:0000313" key="8">
    <source>
        <dbReference type="Proteomes" id="UP000198661"/>
    </source>
</evidence>
<feature type="transmembrane region" description="Helical" evidence="6">
    <location>
        <begin position="276"/>
        <end position="297"/>
    </location>
</feature>
<dbReference type="OrthoDB" id="9156049at2"/>
<organism evidence="7 8">
    <name type="scientific">Planifilum fulgidum</name>
    <dbReference type="NCBI Taxonomy" id="201973"/>
    <lineage>
        <taxon>Bacteria</taxon>
        <taxon>Bacillati</taxon>
        <taxon>Bacillota</taxon>
        <taxon>Bacilli</taxon>
        <taxon>Bacillales</taxon>
        <taxon>Thermoactinomycetaceae</taxon>
        <taxon>Planifilum</taxon>
    </lineage>
</organism>
<feature type="transmembrane region" description="Helical" evidence="6">
    <location>
        <begin position="12"/>
        <end position="30"/>
    </location>
</feature>
<feature type="transmembrane region" description="Helical" evidence="6">
    <location>
        <begin position="336"/>
        <end position="355"/>
    </location>
</feature>
<dbReference type="STRING" id="201973.SAMN04488025_12728"/>
<dbReference type="GO" id="GO:0005886">
    <property type="term" value="C:plasma membrane"/>
    <property type="evidence" value="ECO:0007669"/>
    <property type="project" value="TreeGrafter"/>
</dbReference>
<accession>A0A1I2R045</accession>
<dbReference type="GO" id="GO:0022857">
    <property type="term" value="F:transmembrane transporter activity"/>
    <property type="evidence" value="ECO:0007669"/>
    <property type="project" value="InterPro"/>
</dbReference>
<keyword evidence="3 6" id="KW-0812">Transmembrane</keyword>
<feature type="transmembrane region" description="Helical" evidence="6">
    <location>
        <begin position="162"/>
        <end position="179"/>
    </location>
</feature>
<protein>
    <submittedName>
        <fullName evidence="7">Anion transporter</fullName>
    </submittedName>
</protein>
<dbReference type="PIRSF" id="PIRSF002457">
    <property type="entry name" value="DASS"/>
    <property type="match status" value="1"/>
</dbReference>
<evidence type="ECO:0000256" key="6">
    <source>
        <dbReference type="SAM" id="Phobius"/>
    </source>
</evidence>
<gene>
    <name evidence="7" type="ORF">SAMN04488025_12728</name>
</gene>
<feature type="transmembrane region" description="Helical" evidence="6">
    <location>
        <begin position="423"/>
        <end position="445"/>
    </location>
</feature>
<dbReference type="PANTHER" id="PTHR10283">
    <property type="entry name" value="SOLUTE CARRIER FAMILY 13 MEMBER"/>
    <property type="match status" value="1"/>
</dbReference>
<feature type="transmembrane region" description="Helical" evidence="6">
    <location>
        <begin position="186"/>
        <end position="204"/>
    </location>
</feature>
<feature type="transmembrane region" description="Helical" evidence="6">
    <location>
        <begin position="138"/>
        <end position="156"/>
    </location>
</feature>
<comment type="similarity">
    <text evidence="2">Belongs to the SLC13A/DASS transporter (TC 2.A.47) family. DIT1 subfamily.</text>
</comment>
<feature type="transmembrane region" description="Helical" evidence="6">
    <location>
        <begin position="367"/>
        <end position="392"/>
    </location>
</feature>
<sequence>MSPKTDLGEKRWIWLIAAFAVLATGLLLPAPDGLSEAGQRSLAVLAFAVILWITEAVSYPVSAALILSLVAIMLGGAPNPDDPNAILGTQEALKMALSGFGNSAVALVAGALFLAAAMQETGLDKRIALLVLSRVGSSVRGILLGVILVSMILSFLVPSTTARVAAILPIILGMVAAFQMKRESRFAALLVITSAQAASIWNIGVKTAAAQNMVAIGFIEETFGRGVSWGQWFLYAAPFSIIMSIVLYFVMLKLFPLEMNEIPNGKAMVREQLKKLGPLTGAEWRLLVITLSLLVLWSTENVLHPFDSASVTLVAVAAMLMPHIGVFSWKQAEKNIPWGTIILFAVGISLGTLLLETEAATWLTQAVFGQMGLSAMSPLLIVAFIALFNILIHLGFASATSLAATLIPIVIALVQGLDRPDMNLAGMVLIQQFVVSFGFILPVNAPQNMLAYGTGTFSTGDFIKSGIPLTLIGYLFILLFSATYWKWVGLI</sequence>